<comment type="domain">
    <text evidence="9">Consists of 3 domains; the N-terminus binds the ribosome, the middle domain has PPIase activity, while the C-terminus has intrinsic chaperone activity on its own.</text>
</comment>
<dbReference type="SUPFAM" id="SSF109998">
    <property type="entry name" value="Triger factor/SurA peptide-binding domain-like"/>
    <property type="match status" value="1"/>
</dbReference>
<comment type="function">
    <text evidence="9">Involved in protein export. Acts as a chaperone by maintaining the newly synthesized protein in an open conformation. Functions as a peptidyl-prolyl cis-trans isomerase.</text>
</comment>
<proteinExistence type="inferred from homology"/>
<dbReference type="EC" id="5.2.1.8" evidence="3 9"/>
<evidence type="ECO:0000259" key="11">
    <source>
        <dbReference type="Pfam" id="PF05698"/>
    </source>
</evidence>
<feature type="domain" description="Trigger factor ribosome-binding bacterial" evidence="10">
    <location>
        <begin position="1"/>
        <end position="145"/>
    </location>
</feature>
<keyword evidence="5 9" id="KW-0697">Rotamase</keyword>
<evidence type="ECO:0000256" key="7">
    <source>
        <dbReference type="ARBA" id="ARBA00023235"/>
    </source>
</evidence>
<evidence type="ECO:0000256" key="1">
    <source>
        <dbReference type="ARBA" id="ARBA00000971"/>
    </source>
</evidence>
<dbReference type="InterPro" id="IPR008881">
    <property type="entry name" value="Trigger_fac_ribosome-bd_bac"/>
</dbReference>
<dbReference type="GO" id="GO:0043335">
    <property type="term" value="P:protein unfolding"/>
    <property type="evidence" value="ECO:0007669"/>
    <property type="project" value="TreeGrafter"/>
</dbReference>
<dbReference type="InterPro" id="IPR046357">
    <property type="entry name" value="PPIase_dom_sf"/>
</dbReference>
<keyword evidence="6 9" id="KW-0143">Chaperone</keyword>
<dbReference type="InterPro" id="IPR005215">
    <property type="entry name" value="Trig_fac"/>
</dbReference>
<dbReference type="Gene3D" id="1.10.3120.10">
    <property type="entry name" value="Trigger factor, C-terminal domain"/>
    <property type="match status" value="1"/>
</dbReference>
<dbReference type="PANTHER" id="PTHR30560:SF3">
    <property type="entry name" value="TRIGGER FACTOR-LIKE PROTEIN TIG, CHLOROPLASTIC"/>
    <property type="match status" value="1"/>
</dbReference>
<keyword evidence="9" id="KW-0131">Cell cycle</keyword>
<dbReference type="PIRSF" id="PIRSF003095">
    <property type="entry name" value="Trigger_factor"/>
    <property type="match status" value="1"/>
</dbReference>
<evidence type="ECO:0000256" key="9">
    <source>
        <dbReference type="HAMAP-Rule" id="MF_00303"/>
    </source>
</evidence>
<dbReference type="GO" id="GO:0043022">
    <property type="term" value="F:ribosome binding"/>
    <property type="evidence" value="ECO:0007669"/>
    <property type="project" value="TreeGrafter"/>
</dbReference>
<sequence>MKVSVKEREGLFKELSVEVEGDMVKSAMEDVYRYLKENVSIEGFRKGTAPLWIIKARYKEHIEEEVGKRVANQTLQSAIEESKLKPVADIFLEEVKLEENVPKLTYRVVFETPPEFELKDLEGIEVEVRKIEFNEDLVKNRIEELREQHAVWEPVEREIREGDLVSVDYYIEEVQSGEITQGETSGIVGQKMFREEIEKALIGKKEGDEVFMEDLPLYDMEGKEAGRAKVKLVIKSVKEKVLPEINDDFAKELGLGDTWQSAEEKIREEVKQSVERLKKIIVEDAVAKKLIEMFEFELPQTLLSREVSHLVERRVQELAQYGIDTRYLNYKAMAQELMPQAIFNIKLRYILEKYADQKGIEVSQEDLEKKYQELAQQYGKSAEEIKSYFQQENLEGVLIEDIRREKAFSDIISKAVIKELEEKKDEGNT</sequence>
<keyword evidence="9" id="KW-0132">Cell division</keyword>
<evidence type="ECO:0000313" key="12">
    <source>
        <dbReference type="EMBL" id="SNZ11578.1"/>
    </source>
</evidence>
<dbReference type="GO" id="GO:0015031">
    <property type="term" value="P:protein transport"/>
    <property type="evidence" value="ECO:0007669"/>
    <property type="project" value="UniProtKB-UniRule"/>
</dbReference>
<evidence type="ECO:0000313" key="13">
    <source>
        <dbReference type="Proteomes" id="UP000218627"/>
    </source>
</evidence>
<dbReference type="NCBIfam" id="TIGR00115">
    <property type="entry name" value="tig"/>
    <property type="match status" value="1"/>
</dbReference>
<dbReference type="Pfam" id="PF05697">
    <property type="entry name" value="Trigger_N"/>
    <property type="match status" value="1"/>
</dbReference>
<dbReference type="GO" id="GO:0051301">
    <property type="term" value="P:cell division"/>
    <property type="evidence" value="ECO:0007669"/>
    <property type="project" value="UniProtKB-KW"/>
</dbReference>
<name>A0A285NQU1_9AQUI</name>
<organism evidence="12 13">
    <name type="scientific">Hydrogenobacter hydrogenophilus</name>
    <dbReference type="NCBI Taxonomy" id="35835"/>
    <lineage>
        <taxon>Bacteria</taxon>
        <taxon>Pseudomonadati</taxon>
        <taxon>Aquificota</taxon>
        <taxon>Aquificia</taxon>
        <taxon>Aquificales</taxon>
        <taxon>Aquificaceae</taxon>
        <taxon>Hydrogenobacter</taxon>
    </lineage>
</organism>
<dbReference type="Gene3D" id="3.10.50.40">
    <property type="match status" value="1"/>
</dbReference>
<dbReference type="Proteomes" id="UP000218627">
    <property type="component" value="Unassembled WGS sequence"/>
</dbReference>
<reference evidence="13" key="1">
    <citation type="submission" date="2017-09" db="EMBL/GenBank/DDBJ databases">
        <authorList>
            <person name="Varghese N."/>
            <person name="Submissions S."/>
        </authorList>
    </citation>
    <scope>NUCLEOTIDE SEQUENCE [LARGE SCALE GENOMIC DNA]</scope>
    <source>
        <strain evidence="13">DSM 2913</strain>
    </source>
</reference>
<dbReference type="InterPro" id="IPR008880">
    <property type="entry name" value="Trigger_fac_C"/>
</dbReference>
<evidence type="ECO:0000256" key="8">
    <source>
        <dbReference type="ARBA" id="ARBA00029986"/>
    </source>
</evidence>
<comment type="similarity">
    <text evidence="2 9">Belongs to the FKBP-type PPIase family. Tig subfamily.</text>
</comment>
<dbReference type="RefSeq" id="WP_096600319.1">
    <property type="nucleotide sequence ID" value="NZ_OBEN01000001.1"/>
</dbReference>
<dbReference type="EMBL" id="OBEN01000001">
    <property type="protein sequence ID" value="SNZ11578.1"/>
    <property type="molecule type" value="Genomic_DNA"/>
</dbReference>
<protein>
    <recommendedName>
        <fullName evidence="4 9">Trigger factor</fullName>
        <shortName evidence="9">TF</shortName>
        <ecNumber evidence="3 9">5.2.1.8</ecNumber>
    </recommendedName>
    <alternativeName>
        <fullName evidence="8 9">PPIase</fullName>
    </alternativeName>
</protein>
<evidence type="ECO:0000259" key="10">
    <source>
        <dbReference type="Pfam" id="PF05697"/>
    </source>
</evidence>
<dbReference type="InterPro" id="IPR037041">
    <property type="entry name" value="Trigger_fac_C_sf"/>
</dbReference>
<gene>
    <name evidence="9" type="primary">tig</name>
    <name evidence="12" type="ORF">SAMN06265353_0278</name>
</gene>
<dbReference type="PANTHER" id="PTHR30560">
    <property type="entry name" value="TRIGGER FACTOR CHAPERONE AND PEPTIDYL-PROLYL CIS/TRANS ISOMERASE"/>
    <property type="match status" value="1"/>
</dbReference>
<comment type="catalytic activity">
    <reaction evidence="1 9">
        <text>[protein]-peptidylproline (omega=180) = [protein]-peptidylproline (omega=0)</text>
        <dbReference type="Rhea" id="RHEA:16237"/>
        <dbReference type="Rhea" id="RHEA-COMP:10747"/>
        <dbReference type="Rhea" id="RHEA-COMP:10748"/>
        <dbReference type="ChEBI" id="CHEBI:83833"/>
        <dbReference type="ChEBI" id="CHEBI:83834"/>
        <dbReference type="EC" id="5.2.1.8"/>
    </reaction>
</comment>
<keyword evidence="7 9" id="KW-0413">Isomerase</keyword>
<dbReference type="InterPro" id="IPR036611">
    <property type="entry name" value="Trigger_fac_ribosome-bd_sf"/>
</dbReference>
<evidence type="ECO:0000256" key="5">
    <source>
        <dbReference type="ARBA" id="ARBA00023110"/>
    </source>
</evidence>
<dbReference type="SUPFAM" id="SSF54534">
    <property type="entry name" value="FKBP-like"/>
    <property type="match status" value="1"/>
</dbReference>
<dbReference type="HAMAP" id="MF_00303">
    <property type="entry name" value="Trigger_factor_Tig"/>
    <property type="match status" value="1"/>
</dbReference>
<dbReference type="InterPro" id="IPR027304">
    <property type="entry name" value="Trigger_fact/SurA_dom_sf"/>
</dbReference>
<comment type="subcellular location">
    <subcellularLocation>
        <location evidence="9">Cytoplasm</location>
    </subcellularLocation>
    <text evidence="9">About half TF is bound to the ribosome near the polypeptide exit tunnel while the other half is free in the cytoplasm.</text>
</comment>
<accession>A0A285NQU1</accession>
<dbReference type="OrthoDB" id="9767721at2"/>
<evidence type="ECO:0000256" key="2">
    <source>
        <dbReference type="ARBA" id="ARBA00005464"/>
    </source>
</evidence>
<dbReference type="Gene3D" id="3.30.70.1050">
    <property type="entry name" value="Trigger factor ribosome-binding domain"/>
    <property type="match status" value="1"/>
</dbReference>
<evidence type="ECO:0000256" key="4">
    <source>
        <dbReference type="ARBA" id="ARBA00016902"/>
    </source>
</evidence>
<keyword evidence="9" id="KW-0963">Cytoplasm</keyword>
<dbReference type="GO" id="GO:0005737">
    <property type="term" value="C:cytoplasm"/>
    <property type="evidence" value="ECO:0007669"/>
    <property type="project" value="UniProtKB-SubCell"/>
</dbReference>
<keyword evidence="13" id="KW-1185">Reference proteome</keyword>
<feature type="domain" description="Trigger factor C-terminal" evidence="11">
    <location>
        <begin position="263"/>
        <end position="412"/>
    </location>
</feature>
<dbReference type="GO" id="GO:0003755">
    <property type="term" value="F:peptidyl-prolyl cis-trans isomerase activity"/>
    <property type="evidence" value="ECO:0007669"/>
    <property type="project" value="UniProtKB-UniRule"/>
</dbReference>
<dbReference type="GO" id="GO:0044183">
    <property type="term" value="F:protein folding chaperone"/>
    <property type="evidence" value="ECO:0007669"/>
    <property type="project" value="TreeGrafter"/>
</dbReference>
<evidence type="ECO:0000256" key="6">
    <source>
        <dbReference type="ARBA" id="ARBA00023186"/>
    </source>
</evidence>
<evidence type="ECO:0000256" key="3">
    <source>
        <dbReference type="ARBA" id="ARBA00013194"/>
    </source>
</evidence>
<dbReference type="GO" id="GO:0051083">
    <property type="term" value="P:'de novo' cotranslational protein folding"/>
    <property type="evidence" value="ECO:0007669"/>
    <property type="project" value="TreeGrafter"/>
</dbReference>
<dbReference type="AlphaFoldDB" id="A0A285NQU1"/>
<dbReference type="Pfam" id="PF05698">
    <property type="entry name" value="Trigger_C"/>
    <property type="match status" value="1"/>
</dbReference>
<dbReference type="SUPFAM" id="SSF102735">
    <property type="entry name" value="Trigger factor ribosome-binding domain"/>
    <property type="match status" value="1"/>
</dbReference>